<name>A0A2U3EB63_PURLI</name>
<protein>
    <submittedName>
        <fullName evidence="2">Uncharacterized protein</fullName>
    </submittedName>
</protein>
<evidence type="ECO:0000313" key="3">
    <source>
        <dbReference type="Proteomes" id="UP000245956"/>
    </source>
</evidence>
<dbReference type="Proteomes" id="UP000245956">
    <property type="component" value="Unassembled WGS sequence"/>
</dbReference>
<dbReference type="AlphaFoldDB" id="A0A2U3EB63"/>
<feature type="region of interest" description="Disordered" evidence="1">
    <location>
        <begin position="130"/>
        <end position="150"/>
    </location>
</feature>
<organism evidence="2 3">
    <name type="scientific">Purpureocillium lilacinum</name>
    <name type="common">Paecilomyces lilacinus</name>
    <dbReference type="NCBI Taxonomy" id="33203"/>
    <lineage>
        <taxon>Eukaryota</taxon>
        <taxon>Fungi</taxon>
        <taxon>Dikarya</taxon>
        <taxon>Ascomycota</taxon>
        <taxon>Pezizomycotina</taxon>
        <taxon>Sordariomycetes</taxon>
        <taxon>Hypocreomycetidae</taxon>
        <taxon>Hypocreales</taxon>
        <taxon>Ophiocordycipitaceae</taxon>
        <taxon>Purpureocillium</taxon>
    </lineage>
</organism>
<feature type="region of interest" description="Disordered" evidence="1">
    <location>
        <begin position="1"/>
        <end position="24"/>
    </location>
</feature>
<proteinExistence type="predicted"/>
<evidence type="ECO:0000256" key="1">
    <source>
        <dbReference type="SAM" id="MobiDB-lite"/>
    </source>
</evidence>
<sequence>MRWPTPRALLRQPPNLPDWMDGGGGGGDTQFAPTWDARIAAGICWCRAAWHSTLQGCRNGGQPDGSGLDGIAGLNWMVWAVGRDGTTGFAARAPSPQHAIAPTWKAGRLGWAGWAGRLGSWGSGVEEGLEAEPSGARFSSTRDASSVKIP</sequence>
<gene>
    <name evidence="2" type="ORF">PCL_11842</name>
</gene>
<dbReference type="EMBL" id="LCWV01000007">
    <property type="protein sequence ID" value="PWI71748.1"/>
    <property type="molecule type" value="Genomic_DNA"/>
</dbReference>
<evidence type="ECO:0000313" key="2">
    <source>
        <dbReference type="EMBL" id="PWI71748.1"/>
    </source>
</evidence>
<comment type="caution">
    <text evidence="2">The sequence shown here is derived from an EMBL/GenBank/DDBJ whole genome shotgun (WGS) entry which is preliminary data.</text>
</comment>
<reference evidence="2 3" key="1">
    <citation type="journal article" date="2016" name="Front. Microbiol.">
        <title>Genome and transcriptome sequences reveal the specific parasitism of the nematophagous Purpureocillium lilacinum 36-1.</title>
        <authorList>
            <person name="Xie J."/>
            <person name="Li S."/>
            <person name="Mo C."/>
            <person name="Xiao X."/>
            <person name="Peng D."/>
            <person name="Wang G."/>
            <person name="Xiao Y."/>
        </authorList>
    </citation>
    <scope>NUCLEOTIDE SEQUENCE [LARGE SCALE GENOMIC DNA]</scope>
    <source>
        <strain evidence="2 3">36-1</strain>
    </source>
</reference>
<accession>A0A2U3EB63</accession>